<keyword evidence="3" id="KW-1185">Reference proteome</keyword>
<sequence>MSDWRSVAVAALAASLPADSGHLAGLLREAVERLDTLLADRPPEAVATVAVPVAVHRALTGRLPPAGLLAAAAATYAALAVLDDLVDGDHPTIWADRDAAEVMIGVQVLLVTAAQVVGDGVHAPLAVTLTRTYSRTIATVSDGQLRSGTPLSASTTPVEVHARITDRSGALLAGFAELAATAAGASPAQIGSARGFGLELGIARQHVNDISELVSERTSDLRNRTATMATAFALAESAPDERESMLTLLHEAADDPQARDRLVLGLSPSIREVAALTVLHLARARTHARLLSADDLRQDDLDRLVDFTAAALRRR</sequence>
<name>A0ABP7DZA1_9ACTN</name>
<keyword evidence="1" id="KW-0808">Transferase</keyword>
<gene>
    <name evidence="2" type="ORF">GCM10022204_32660</name>
</gene>
<reference evidence="3" key="1">
    <citation type="journal article" date="2019" name="Int. J. Syst. Evol. Microbiol.">
        <title>The Global Catalogue of Microorganisms (GCM) 10K type strain sequencing project: providing services to taxonomists for standard genome sequencing and annotation.</title>
        <authorList>
            <consortium name="The Broad Institute Genomics Platform"/>
            <consortium name="The Broad Institute Genome Sequencing Center for Infectious Disease"/>
            <person name="Wu L."/>
            <person name="Ma J."/>
        </authorList>
    </citation>
    <scope>NUCLEOTIDE SEQUENCE [LARGE SCALE GENOMIC DNA]</scope>
    <source>
        <strain evidence="3">JCM 16548</strain>
    </source>
</reference>
<comment type="similarity">
    <text evidence="1">Belongs to the FPP/GGPP synthase family.</text>
</comment>
<dbReference type="RefSeq" id="WP_344813476.1">
    <property type="nucleotide sequence ID" value="NZ_BAAAYX010000013.1"/>
</dbReference>
<dbReference type="EMBL" id="BAAAYX010000013">
    <property type="protein sequence ID" value="GAA3711353.1"/>
    <property type="molecule type" value="Genomic_DNA"/>
</dbReference>
<comment type="caution">
    <text evidence="2">The sequence shown here is derived from an EMBL/GenBank/DDBJ whole genome shotgun (WGS) entry which is preliminary data.</text>
</comment>
<accession>A0ABP7DZA1</accession>
<dbReference type="InterPro" id="IPR000092">
    <property type="entry name" value="Polyprenyl_synt"/>
</dbReference>
<organism evidence="2 3">
    <name type="scientific">Microlunatus aurantiacus</name>
    <dbReference type="NCBI Taxonomy" id="446786"/>
    <lineage>
        <taxon>Bacteria</taxon>
        <taxon>Bacillati</taxon>
        <taxon>Actinomycetota</taxon>
        <taxon>Actinomycetes</taxon>
        <taxon>Propionibacteriales</taxon>
        <taxon>Propionibacteriaceae</taxon>
        <taxon>Microlunatus</taxon>
    </lineage>
</organism>
<dbReference type="InterPro" id="IPR008949">
    <property type="entry name" value="Isoprenoid_synthase_dom_sf"/>
</dbReference>
<evidence type="ECO:0000313" key="2">
    <source>
        <dbReference type="EMBL" id="GAA3711353.1"/>
    </source>
</evidence>
<dbReference type="Pfam" id="PF00348">
    <property type="entry name" value="polyprenyl_synt"/>
    <property type="match status" value="1"/>
</dbReference>
<proteinExistence type="inferred from homology"/>
<protein>
    <recommendedName>
        <fullName evidence="4">Geranylgeranyl diphosphate synthase, type I</fullName>
    </recommendedName>
</protein>
<dbReference type="SUPFAM" id="SSF48576">
    <property type="entry name" value="Terpenoid synthases"/>
    <property type="match status" value="1"/>
</dbReference>
<evidence type="ECO:0000313" key="3">
    <source>
        <dbReference type="Proteomes" id="UP001500051"/>
    </source>
</evidence>
<evidence type="ECO:0008006" key="4">
    <source>
        <dbReference type="Google" id="ProtNLM"/>
    </source>
</evidence>
<evidence type="ECO:0000256" key="1">
    <source>
        <dbReference type="RuleBase" id="RU004466"/>
    </source>
</evidence>
<dbReference type="Gene3D" id="1.10.600.10">
    <property type="entry name" value="Farnesyl Diphosphate Synthase"/>
    <property type="match status" value="1"/>
</dbReference>
<dbReference type="Proteomes" id="UP001500051">
    <property type="component" value="Unassembled WGS sequence"/>
</dbReference>